<comment type="caution">
    <text evidence="1">The sequence shown here is derived from an EMBL/GenBank/DDBJ whole genome shotgun (WGS) entry which is preliminary data.</text>
</comment>
<proteinExistence type="predicted"/>
<evidence type="ECO:0000313" key="2">
    <source>
        <dbReference type="Proteomes" id="UP000323632"/>
    </source>
</evidence>
<evidence type="ECO:0000313" key="1">
    <source>
        <dbReference type="EMBL" id="KAA5532429.1"/>
    </source>
</evidence>
<dbReference type="AlphaFoldDB" id="A0A5M6CH28"/>
<dbReference type="Proteomes" id="UP000323632">
    <property type="component" value="Unassembled WGS sequence"/>
</dbReference>
<gene>
    <name evidence="1" type="ORF">F0919_16705</name>
</gene>
<dbReference type="RefSeq" id="WP_150033932.1">
    <property type="nucleotide sequence ID" value="NZ_VWSH01000004.1"/>
</dbReference>
<organism evidence="1 2">
    <name type="scientific">Taibaiella lutea</name>
    <dbReference type="NCBI Taxonomy" id="2608001"/>
    <lineage>
        <taxon>Bacteria</taxon>
        <taxon>Pseudomonadati</taxon>
        <taxon>Bacteroidota</taxon>
        <taxon>Chitinophagia</taxon>
        <taxon>Chitinophagales</taxon>
        <taxon>Chitinophagaceae</taxon>
        <taxon>Taibaiella</taxon>
    </lineage>
</organism>
<keyword evidence="2" id="KW-1185">Reference proteome</keyword>
<protein>
    <submittedName>
        <fullName evidence="1">DUF1569 domain-containing protein</fullName>
    </submittedName>
</protein>
<dbReference type="Gene3D" id="1.20.120.450">
    <property type="entry name" value="dinb family like domain"/>
    <property type="match status" value="1"/>
</dbReference>
<dbReference type="Pfam" id="PF07606">
    <property type="entry name" value="DUF1569"/>
    <property type="match status" value="1"/>
</dbReference>
<name>A0A5M6CH28_9BACT</name>
<dbReference type="InterPro" id="IPR034660">
    <property type="entry name" value="DinB/YfiT-like"/>
</dbReference>
<dbReference type="InterPro" id="IPR011463">
    <property type="entry name" value="DUF1569"/>
</dbReference>
<dbReference type="EMBL" id="VWSH01000004">
    <property type="protein sequence ID" value="KAA5532429.1"/>
    <property type="molecule type" value="Genomic_DNA"/>
</dbReference>
<accession>A0A5M6CH28</accession>
<reference evidence="1 2" key="1">
    <citation type="submission" date="2019-09" db="EMBL/GenBank/DDBJ databases">
        <title>Genome sequence and assembly of Taibaiella sp.</title>
        <authorList>
            <person name="Chhetri G."/>
        </authorList>
    </citation>
    <scope>NUCLEOTIDE SEQUENCE [LARGE SCALE GENOMIC DNA]</scope>
    <source>
        <strain evidence="1 2">KVB11</strain>
    </source>
</reference>
<sequence length="150" mass="17803">MKNVFAPEVTQEIIDRIYKLTPDTQRQWGKMTVSQMLAHCSVTYEMIYENIHPKPKGFQKFLLRTFVKNIVISEKPYKPNNPTAPVFLIKEDKDFHKEQKRLTDYIQRTQQLGAAHFEQKESNSFGKLSSNQWNNMFYKHLDHHLNQFGV</sequence>